<proteinExistence type="predicted"/>
<dbReference type="STRING" id="310780.SAMN05216267_101690"/>
<dbReference type="PANTHER" id="PTHR44688:SF16">
    <property type="entry name" value="DNA-BINDING TRANSCRIPTIONAL ACTIVATOR DEVR_DOSR"/>
    <property type="match status" value="1"/>
</dbReference>
<dbReference type="OrthoDB" id="8482304at2"/>
<evidence type="ECO:0000313" key="5">
    <source>
        <dbReference type="EMBL" id="SEO06090.1"/>
    </source>
</evidence>
<evidence type="ECO:0000256" key="2">
    <source>
        <dbReference type="ARBA" id="ARBA00023125"/>
    </source>
</evidence>
<dbReference type="Proteomes" id="UP000181951">
    <property type="component" value="Unassembled WGS sequence"/>
</dbReference>
<gene>
    <name evidence="5" type="ORF">SAMN05216267_101690</name>
</gene>
<dbReference type="GO" id="GO:0006355">
    <property type="term" value="P:regulation of DNA-templated transcription"/>
    <property type="evidence" value="ECO:0007669"/>
    <property type="project" value="InterPro"/>
</dbReference>
<evidence type="ECO:0000259" key="4">
    <source>
        <dbReference type="PROSITE" id="PS50043"/>
    </source>
</evidence>
<dbReference type="InterPro" id="IPR016032">
    <property type="entry name" value="Sig_transdc_resp-reg_C-effctor"/>
</dbReference>
<feature type="domain" description="HTH luxR-type" evidence="4">
    <location>
        <begin position="401"/>
        <end position="466"/>
    </location>
</feature>
<dbReference type="GO" id="GO:0003677">
    <property type="term" value="F:DNA binding"/>
    <property type="evidence" value="ECO:0007669"/>
    <property type="project" value="UniProtKB-KW"/>
</dbReference>
<dbReference type="PRINTS" id="PR00038">
    <property type="entry name" value="HTHLUXR"/>
</dbReference>
<dbReference type="AlphaFoldDB" id="A0A1H8LLQ7"/>
<name>A0A1H8LLQ7_9ACTN</name>
<dbReference type="InterPro" id="IPR000792">
    <property type="entry name" value="Tscrpt_reg_LuxR_C"/>
</dbReference>
<dbReference type="InterPro" id="IPR036388">
    <property type="entry name" value="WH-like_DNA-bd_sf"/>
</dbReference>
<dbReference type="RefSeq" id="WP_143080545.1">
    <property type="nucleotide sequence ID" value="NZ_FODD01000016.1"/>
</dbReference>
<reference evidence="5 6" key="1">
    <citation type="submission" date="2016-10" db="EMBL/GenBank/DDBJ databases">
        <authorList>
            <person name="de Groot N.N."/>
        </authorList>
    </citation>
    <scope>NUCLEOTIDE SEQUENCE [LARGE SCALE GENOMIC DNA]</scope>
    <source>
        <strain evidence="5 6">CGMCC 4.2026</strain>
    </source>
</reference>
<evidence type="ECO:0000256" key="1">
    <source>
        <dbReference type="ARBA" id="ARBA00023015"/>
    </source>
</evidence>
<dbReference type="Gene3D" id="1.10.10.10">
    <property type="entry name" value="Winged helix-like DNA-binding domain superfamily/Winged helix DNA-binding domain"/>
    <property type="match status" value="1"/>
</dbReference>
<dbReference type="PROSITE" id="PS50043">
    <property type="entry name" value="HTH_LUXR_2"/>
    <property type="match status" value="1"/>
</dbReference>
<protein>
    <submittedName>
        <fullName evidence="5">Regulatory protein, luxR family</fullName>
    </submittedName>
</protein>
<sequence length="467" mass="50549">MAVAFGMSTSTVNHRYGTANRLFPVLLLARNGALGELPPGVVEDVHAGIVYGLGDFGRQAQRIAGLLSPDGGTAERAREILSADAGTAETVVAATVLSNLAWEAGDLDEGMRWGRHAVALNGEGVPDPWRPYPCLALAEKLLDIGELDEAEVLIKAADAAAAHREDHPAAVDVEIGKGRLLYASSMFRAARRKISGTVGRAAGAGADWTTRYGLLLLALTDLRRPDLRAACDSMWKCRAEFTGDPLVRPSFAYRWCEYLVSTIGLNAERAVETFTEEYADLLDCPALFVMDAAAAPWLVRLAQTAGDVLLATSVVAAVERLAAGNPGYPTVRATALHARALLGHDTEALREAASAHRDLWAARLAGEHLRSLDRRREPARTVEAELVAVATPHRQARSEVPERAASLLTTTELRIAHLVSSGMTNQQIAHSLRRSPHTVNYHLRRIFEKLEIRSRVELATYCLREGA</sequence>
<dbReference type="PROSITE" id="PS00622">
    <property type="entry name" value="HTH_LUXR_1"/>
    <property type="match status" value="1"/>
</dbReference>
<dbReference type="PANTHER" id="PTHR44688">
    <property type="entry name" value="DNA-BINDING TRANSCRIPTIONAL ACTIVATOR DEVR_DOSR"/>
    <property type="match status" value="1"/>
</dbReference>
<keyword evidence="3" id="KW-0804">Transcription</keyword>
<evidence type="ECO:0000256" key="3">
    <source>
        <dbReference type="ARBA" id="ARBA00023163"/>
    </source>
</evidence>
<keyword evidence="6" id="KW-1185">Reference proteome</keyword>
<dbReference type="SUPFAM" id="SSF46894">
    <property type="entry name" value="C-terminal effector domain of the bipartite response regulators"/>
    <property type="match status" value="1"/>
</dbReference>
<keyword evidence="1" id="KW-0805">Transcription regulation</keyword>
<organism evidence="5 6">
    <name type="scientific">Actinacidiphila rubida</name>
    <dbReference type="NCBI Taxonomy" id="310780"/>
    <lineage>
        <taxon>Bacteria</taxon>
        <taxon>Bacillati</taxon>
        <taxon>Actinomycetota</taxon>
        <taxon>Actinomycetes</taxon>
        <taxon>Kitasatosporales</taxon>
        <taxon>Streptomycetaceae</taxon>
        <taxon>Actinacidiphila</taxon>
    </lineage>
</organism>
<dbReference type="EMBL" id="FODD01000016">
    <property type="protein sequence ID" value="SEO06090.1"/>
    <property type="molecule type" value="Genomic_DNA"/>
</dbReference>
<keyword evidence="2" id="KW-0238">DNA-binding</keyword>
<accession>A0A1H8LLQ7</accession>
<dbReference type="CDD" id="cd06170">
    <property type="entry name" value="LuxR_C_like"/>
    <property type="match status" value="1"/>
</dbReference>
<dbReference type="SMART" id="SM00421">
    <property type="entry name" value="HTH_LUXR"/>
    <property type="match status" value="1"/>
</dbReference>
<evidence type="ECO:0000313" key="6">
    <source>
        <dbReference type="Proteomes" id="UP000181951"/>
    </source>
</evidence>
<dbReference type="Pfam" id="PF00196">
    <property type="entry name" value="GerE"/>
    <property type="match status" value="1"/>
</dbReference>